<dbReference type="HAMAP" id="MF_01914">
    <property type="entry name" value="LPS_assembly_LptA"/>
    <property type="match status" value="1"/>
</dbReference>
<dbReference type="Gene3D" id="2.60.450.10">
    <property type="entry name" value="Lipopolysaccharide (LPS) transport protein A like domain"/>
    <property type="match status" value="1"/>
</dbReference>
<dbReference type="InterPro" id="IPR005653">
    <property type="entry name" value="OstA-like_N"/>
</dbReference>
<dbReference type="InterPro" id="IPR014340">
    <property type="entry name" value="LptA"/>
</dbReference>
<dbReference type="Pfam" id="PF03968">
    <property type="entry name" value="LptD_N"/>
    <property type="match status" value="1"/>
</dbReference>
<sequence precursor="true">MIPSGNRLLFPLIMAATFLAAPAAAFTLDSDEPIKVSANSARLDDSAGTAIYTGAVELVQGNVKLDAERVVLYRSPQGLSRIEASGSPAVYSQPSQDQTAVINAEALNITWSAKDSQLTFEREALIEQGGSTFRGDIIHYDTVNRVVTAEGGSSEGTNSGRVEMVIQPRSSGQ</sequence>
<dbReference type="PANTHER" id="PTHR36504">
    <property type="entry name" value="LIPOPOLYSACCHARIDE EXPORT SYSTEM PROTEIN LPTA"/>
    <property type="match status" value="1"/>
</dbReference>
<feature type="signal peptide" evidence="4">
    <location>
        <begin position="1"/>
        <end position="23"/>
    </location>
</feature>
<feature type="chain" id="PRO_5018342193" description="Lipopolysaccharide export system protein LptA" evidence="4">
    <location>
        <begin position="24"/>
        <end position="173"/>
    </location>
</feature>
<reference evidence="7 8" key="1">
    <citation type="submission" date="2018-08" db="EMBL/GenBank/DDBJ databases">
        <title>Whole Genome Sequence of the Moderate Halophilic Marine Bacterium Marinobacter litoralis Sw-45.</title>
        <authorList>
            <person name="Musa H."/>
        </authorList>
    </citation>
    <scope>NUCLEOTIDE SEQUENCE [LARGE SCALE GENOMIC DNA]</scope>
    <source>
        <strain evidence="7 8">Sw-45</strain>
    </source>
</reference>
<comment type="caution">
    <text evidence="7">The sequence shown here is derived from an EMBL/GenBank/DDBJ whole genome shotgun (WGS) entry which is preliminary data.</text>
</comment>
<comment type="similarity">
    <text evidence="4">Belongs to the LptA family.</text>
</comment>
<dbReference type="EMBL" id="QMDL01000002">
    <property type="protein sequence ID" value="RMJ03987.1"/>
    <property type="molecule type" value="Genomic_DNA"/>
</dbReference>
<dbReference type="GO" id="GO:0015920">
    <property type="term" value="P:lipopolysaccharide transport"/>
    <property type="evidence" value="ECO:0007669"/>
    <property type="project" value="UniProtKB-UniRule"/>
</dbReference>
<evidence type="ECO:0000256" key="1">
    <source>
        <dbReference type="ARBA" id="ARBA00022448"/>
    </source>
</evidence>
<dbReference type="GO" id="GO:0009279">
    <property type="term" value="C:cell outer membrane"/>
    <property type="evidence" value="ECO:0007669"/>
    <property type="project" value="TreeGrafter"/>
</dbReference>
<protein>
    <recommendedName>
        <fullName evidence="4">Lipopolysaccharide export system protein LptA</fullName>
    </recommendedName>
</protein>
<dbReference type="PANTHER" id="PTHR36504:SF1">
    <property type="entry name" value="LIPOPOLYSACCHARIDE EXPORT SYSTEM PROTEIN LPTA"/>
    <property type="match status" value="1"/>
</dbReference>
<dbReference type="RefSeq" id="WP_114334104.1">
    <property type="nucleotide sequence ID" value="NZ_QMDL01000002.1"/>
</dbReference>
<feature type="domain" description="Organic solvent tolerance-like N-terminal" evidence="6">
    <location>
        <begin position="35"/>
        <end position="143"/>
    </location>
</feature>
<gene>
    <name evidence="4 7" type="primary">lptA</name>
    <name evidence="7" type="ORF">DOQ08_01307</name>
</gene>
<proteinExistence type="inferred from homology"/>
<evidence type="ECO:0000256" key="2">
    <source>
        <dbReference type="ARBA" id="ARBA00022729"/>
    </source>
</evidence>
<keyword evidence="8" id="KW-1185">Reference proteome</keyword>
<evidence type="ECO:0000313" key="7">
    <source>
        <dbReference type="EMBL" id="RMJ03987.1"/>
    </source>
</evidence>
<keyword evidence="3 4" id="KW-0574">Periplasm</keyword>
<comment type="subcellular location">
    <subcellularLocation>
        <location evidence="4">Periplasm</location>
    </subcellularLocation>
</comment>
<feature type="region of interest" description="Disordered" evidence="5">
    <location>
        <begin position="149"/>
        <end position="173"/>
    </location>
</feature>
<dbReference type="GO" id="GO:0043165">
    <property type="term" value="P:Gram-negative-bacterium-type cell outer membrane assembly"/>
    <property type="evidence" value="ECO:0007669"/>
    <property type="project" value="UniProtKB-UniRule"/>
</dbReference>
<evidence type="ECO:0000256" key="3">
    <source>
        <dbReference type="ARBA" id="ARBA00022764"/>
    </source>
</evidence>
<evidence type="ECO:0000256" key="4">
    <source>
        <dbReference type="HAMAP-Rule" id="MF_01914"/>
    </source>
</evidence>
<dbReference type="NCBIfam" id="TIGR03002">
    <property type="entry name" value="outer_YhbN_LptA"/>
    <property type="match status" value="1"/>
</dbReference>
<dbReference type="Proteomes" id="UP000265903">
    <property type="component" value="Unassembled WGS sequence"/>
</dbReference>
<keyword evidence="2 4" id="KW-0732">Signal</keyword>
<evidence type="ECO:0000313" key="8">
    <source>
        <dbReference type="Proteomes" id="UP000265903"/>
    </source>
</evidence>
<name>A0A3M2RFA0_9GAMM</name>
<dbReference type="GO" id="GO:0017089">
    <property type="term" value="F:glycolipid transfer activity"/>
    <property type="evidence" value="ECO:0007669"/>
    <property type="project" value="TreeGrafter"/>
</dbReference>
<dbReference type="GO" id="GO:0030288">
    <property type="term" value="C:outer membrane-bounded periplasmic space"/>
    <property type="evidence" value="ECO:0007669"/>
    <property type="project" value="TreeGrafter"/>
</dbReference>
<comment type="function">
    <text evidence="4">Involved in the assembly of lipopolysaccharide (LPS). Required for the translocation of LPS from the inner membrane to the outer membrane. May form a bridge between the inner membrane and the outer membrane, via interactions with LptC and LptD, thereby facilitating LPS transfer across the periplasm.</text>
</comment>
<dbReference type="AlphaFoldDB" id="A0A3M2RFA0"/>
<organism evidence="7 8">
    <name type="scientific">Marinobacter litoralis</name>
    <dbReference type="NCBI Taxonomy" id="187981"/>
    <lineage>
        <taxon>Bacteria</taxon>
        <taxon>Pseudomonadati</taxon>
        <taxon>Pseudomonadota</taxon>
        <taxon>Gammaproteobacteria</taxon>
        <taxon>Pseudomonadales</taxon>
        <taxon>Marinobacteraceae</taxon>
        <taxon>Marinobacter</taxon>
    </lineage>
</organism>
<accession>A0A3M2RFA0</accession>
<evidence type="ECO:0000259" key="6">
    <source>
        <dbReference type="Pfam" id="PF03968"/>
    </source>
</evidence>
<dbReference type="OrthoDB" id="9795964at2"/>
<dbReference type="InterPro" id="IPR052037">
    <property type="entry name" value="LPS_export_LptA"/>
</dbReference>
<evidence type="ECO:0000256" key="5">
    <source>
        <dbReference type="SAM" id="MobiDB-lite"/>
    </source>
</evidence>
<comment type="subunit">
    <text evidence="4">Component of the lipopolysaccharide transport and assembly complex.</text>
</comment>
<dbReference type="GO" id="GO:0001530">
    <property type="term" value="F:lipopolysaccharide binding"/>
    <property type="evidence" value="ECO:0007669"/>
    <property type="project" value="InterPro"/>
</dbReference>
<keyword evidence="1 4" id="KW-0813">Transport</keyword>